<comment type="similarity">
    <text evidence="1">Belongs to the outer membrane porin (Opr) (TC 1.B.25) family.</text>
</comment>
<keyword evidence="3 4" id="KW-0732">Signal</keyword>
<keyword evidence="2" id="KW-0813">Transport</keyword>
<accession>A0A1D7TNI6</accession>
<dbReference type="Proteomes" id="UP000094609">
    <property type="component" value="Chromosome"/>
</dbReference>
<feature type="signal peptide" evidence="4">
    <location>
        <begin position="1"/>
        <end position="22"/>
    </location>
</feature>
<evidence type="ECO:0000313" key="5">
    <source>
        <dbReference type="EMBL" id="AOO66543.1"/>
    </source>
</evidence>
<dbReference type="KEGG" id="shal:SHALO_2790"/>
<dbReference type="EMBL" id="CP017111">
    <property type="protein sequence ID" value="AOO66543.1"/>
    <property type="molecule type" value="Genomic_DNA"/>
</dbReference>
<dbReference type="Gene3D" id="2.40.160.10">
    <property type="entry name" value="Porin"/>
    <property type="match status" value="1"/>
</dbReference>
<reference evidence="6" key="1">
    <citation type="submission" date="2016-08" db="EMBL/GenBank/DDBJ databases">
        <title>Complete genome sequence of the organohalide-respiring Epsilonproteobacterium Sulfurospirillum halorespirans.</title>
        <authorList>
            <person name="Goris T."/>
            <person name="Zimmermann J."/>
            <person name="Schenz B."/>
            <person name="Lemos M."/>
            <person name="Hackermueller J."/>
            <person name="Diekert G."/>
        </authorList>
    </citation>
    <scope>NUCLEOTIDE SEQUENCE [LARGE SCALE GENOMIC DNA]</scope>
    <source>
        <strain>DSM 13726</strain>
        <strain evidence="6">PCE-M2</strain>
    </source>
</reference>
<dbReference type="AlphaFoldDB" id="A0A1D7TNI6"/>
<dbReference type="PATRIC" id="fig|1193502.14.peg.2822"/>
<name>A0A1D7TNI6_9BACT</name>
<evidence type="ECO:0000256" key="2">
    <source>
        <dbReference type="ARBA" id="ARBA00022448"/>
    </source>
</evidence>
<evidence type="ECO:0000256" key="1">
    <source>
        <dbReference type="ARBA" id="ARBA00009075"/>
    </source>
</evidence>
<dbReference type="RefSeq" id="WP_069479067.1">
    <property type="nucleotide sequence ID" value="NZ_CP017111.1"/>
</dbReference>
<dbReference type="InterPro" id="IPR005318">
    <property type="entry name" value="OM_porin_bac"/>
</dbReference>
<organism evidence="5 6">
    <name type="scientific">Sulfurospirillum halorespirans DSM 13726</name>
    <dbReference type="NCBI Taxonomy" id="1193502"/>
    <lineage>
        <taxon>Bacteria</taxon>
        <taxon>Pseudomonadati</taxon>
        <taxon>Campylobacterota</taxon>
        <taxon>Epsilonproteobacteria</taxon>
        <taxon>Campylobacterales</taxon>
        <taxon>Sulfurospirillaceae</taxon>
        <taxon>Sulfurospirillum</taxon>
    </lineage>
</organism>
<dbReference type="STRING" id="1193502.SHALO_2790"/>
<evidence type="ECO:0000313" key="6">
    <source>
        <dbReference type="Proteomes" id="UP000094609"/>
    </source>
</evidence>
<evidence type="ECO:0000256" key="3">
    <source>
        <dbReference type="ARBA" id="ARBA00022729"/>
    </source>
</evidence>
<evidence type="ECO:0000256" key="4">
    <source>
        <dbReference type="SAM" id="SignalP"/>
    </source>
</evidence>
<feature type="chain" id="PRO_5009099558" evidence="4">
    <location>
        <begin position="23"/>
        <end position="413"/>
    </location>
</feature>
<dbReference type="InterPro" id="IPR023614">
    <property type="entry name" value="Porin_dom_sf"/>
</dbReference>
<dbReference type="Pfam" id="PF03573">
    <property type="entry name" value="OprD"/>
    <property type="match status" value="1"/>
</dbReference>
<protein>
    <submittedName>
        <fullName evidence="5">Outer membrane porin</fullName>
    </submittedName>
</protein>
<gene>
    <name evidence="5" type="ORF">SHALO_2790</name>
</gene>
<keyword evidence="6" id="KW-1185">Reference proteome</keyword>
<sequence>MKLAKLSLVTIVVAGLTTSSFAADTLADAFKNGKINGEIKAYYFDREGSPNLSTAATEKVNSDIFTTGIMLHYNTDSFYGFKLGATMQSSSSPFADGAIGTAGTAKDDFKNEMYGSGTVLSEAYIEYTLDKTSVKVGRQFINTPLVAGSPSRIILQSFEGAMLTNTDLPQTTIVAGVITKYQDRTDFAGNIADFQNLDSALGSYAYTLLAINKSLSNTTLTAQWLGINGNNTATGVGDFYYLEAAYANTLGEYRYGLALNHEYKATEKLNEEDGKMYGAKASLGYGDFNTYVAYTTITKDGDIKGNSMGGGLGGGTQTVFAKGLQNKPGTFTKDTDAYSVDANYLFKNINFKLGARYTGVEDNANDKEYAYTDIYTTYTFVGALKGLSTDIMYQDWGKDADGHDFWFKANYKF</sequence>
<dbReference type="GO" id="GO:0016020">
    <property type="term" value="C:membrane"/>
    <property type="evidence" value="ECO:0007669"/>
    <property type="project" value="InterPro"/>
</dbReference>
<proteinExistence type="inferred from homology"/>